<evidence type="ECO:0000313" key="1">
    <source>
        <dbReference type="EMBL" id="KAL3783782.1"/>
    </source>
</evidence>
<dbReference type="EMBL" id="JALLAZ020000955">
    <property type="protein sequence ID" value="KAL3783782.1"/>
    <property type="molecule type" value="Genomic_DNA"/>
</dbReference>
<protein>
    <submittedName>
        <fullName evidence="1">Uncharacterized protein</fullName>
    </submittedName>
</protein>
<gene>
    <name evidence="1" type="ORF">ACHAW5_000605</name>
</gene>
<proteinExistence type="predicted"/>
<accession>A0ABD3P843</accession>
<reference evidence="1 2" key="1">
    <citation type="submission" date="2024-10" db="EMBL/GenBank/DDBJ databases">
        <title>Updated reference genomes for cyclostephanoid diatoms.</title>
        <authorList>
            <person name="Roberts W.R."/>
            <person name="Alverson A.J."/>
        </authorList>
    </citation>
    <scope>NUCLEOTIDE SEQUENCE [LARGE SCALE GENOMIC DNA]</scope>
    <source>
        <strain evidence="1 2">AJA276-08</strain>
    </source>
</reference>
<keyword evidence="2" id="KW-1185">Reference proteome</keyword>
<dbReference type="AlphaFoldDB" id="A0ABD3P843"/>
<comment type="caution">
    <text evidence="1">The sequence shown here is derived from an EMBL/GenBank/DDBJ whole genome shotgun (WGS) entry which is preliminary data.</text>
</comment>
<dbReference type="Proteomes" id="UP001530315">
    <property type="component" value="Unassembled WGS sequence"/>
</dbReference>
<organism evidence="1 2">
    <name type="scientific">Stephanodiscus triporus</name>
    <dbReference type="NCBI Taxonomy" id="2934178"/>
    <lineage>
        <taxon>Eukaryota</taxon>
        <taxon>Sar</taxon>
        <taxon>Stramenopiles</taxon>
        <taxon>Ochrophyta</taxon>
        <taxon>Bacillariophyta</taxon>
        <taxon>Coscinodiscophyceae</taxon>
        <taxon>Thalassiosirophycidae</taxon>
        <taxon>Stephanodiscales</taxon>
        <taxon>Stephanodiscaceae</taxon>
        <taxon>Stephanodiscus</taxon>
    </lineage>
</organism>
<sequence length="113" mass="12385">MNLSHFIGAVHRMENIMGRGWNRNPLRSIASERNLQDEFNLWYILMVMGLDDETGEIVMMGDCTSGTTSKGVLQFGILGVQLQPVGSRPKEGGGVPGMGILYRTRMAIDNGGN</sequence>
<evidence type="ECO:0000313" key="2">
    <source>
        <dbReference type="Proteomes" id="UP001530315"/>
    </source>
</evidence>
<name>A0ABD3P843_9STRA</name>